<accession>A0A4T0ICA4</accession>
<gene>
    <name evidence="3" type="ORF">E3P86_01016</name>
    <name evidence="2" type="ORF">E3P90_00681</name>
</gene>
<sequence length="166" mass="17705">MLTNRLSSSGSVSVHAITKISKQSRCLSSSAVRQGSSAGGYDDGSGEEYAPASLLSPSWLRLFGFAAASAVGLSAYSSMHTEGQEPFLTRYLAHNKPSPETSKANADKLLALKKELADDTLLLSDAHRPRLLRMSNPGTFEQASPHKISPGSQADLSDLNIKSLRE</sequence>
<dbReference type="InterPro" id="IPR034444">
    <property type="entry name" value="Nuo17.8"/>
</dbReference>
<reference evidence="4 5" key="1">
    <citation type="submission" date="2019-03" db="EMBL/GenBank/DDBJ databases">
        <title>Sequencing 23 genomes of Wallemia ichthyophaga.</title>
        <authorList>
            <person name="Gostincar C."/>
        </authorList>
    </citation>
    <scope>NUCLEOTIDE SEQUENCE [LARGE SCALE GENOMIC DNA]</scope>
    <source>
        <strain evidence="3 5">EXF-6200</strain>
        <strain evidence="2 4">EXF-8621</strain>
    </source>
</reference>
<dbReference type="EMBL" id="SPOI01000028">
    <property type="protein sequence ID" value="TIB39675.1"/>
    <property type="molecule type" value="Genomic_DNA"/>
</dbReference>
<feature type="region of interest" description="Disordered" evidence="1">
    <location>
        <begin position="133"/>
        <end position="166"/>
    </location>
</feature>
<dbReference type="Proteomes" id="UP000310689">
    <property type="component" value="Unassembled WGS sequence"/>
</dbReference>
<dbReference type="PANTHER" id="PTHR42100:SF1">
    <property type="entry name" value="OXIDOREDUCTASE 178 KDA SUBUNIT, PUTATIVE (AFU_ORTHOLOGUE AFUA_8G04320)-RELATED"/>
    <property type="match status" value="1"/>
</dbReference>
<dbReference type="OMA" id="MHTEGQE"/>
<evidence type="ECO:0000313" key="2">
    <source>
        <dbReference type="EMBL" id="TIB16021.1"/>
    </source>
</evidence>
<dbReference type="PANTHER" id="PTHR42100">
    <property type="entry name" value="OXIDOREDUCTASE 178 KDA SUBUNIT, PUTATIVE (AFU_ORTHOLOGUE AFUA_8G04320)-RELATED"/>
    <property type="match status" value="1"/>
</dbReference>
<dbReference type="GO" id="GO:0005739">
    <property type="term" value="C:mitochondrion"/>
    <property type="evidence" value="ECO:0007669"/>
    <property type="project" value="InterPro"/>
</dbReference>
<protein>
    <submittedName>
        <fullName evidence="3">Uncharacterized protein</fullName>
    </submittedName>
</protein>
<evidence type="ECO:0000313" key="4">
    <source>
        <dbReference type="Proteomes" id="UP000306954"/>
    </source>
</evidence>
<proteinExistence type="predicted"/>
<dbReference type="Proteomes" id="UP000306954">
    <property type="component" value="Unassembled WGS sequence"/>
</dbReference>
<evidence type="ECO:0000313" key="3">
    <source>
        <dbReference type="EMBL" id="TIB39675.1"/>
    </source>
</evidence>
<comment type="caution">
    <text evidence="3">The sequence shown here is derived from an EMBL/GenBank/DDBJ whole genome shotgun (WGS) entry which is preliminary data.</text>
</comment>
<organism evidence="3 5">
    <name type="scientific">Wallemia ichthyophaga</name>
    <dbReference type="NCBI Taxonomy" id="245174"/>
    <lineage>
        <taxon>Eukaryota</taxon>
        <taxon>Fungi</taxon>
        <taxon>Dikarya</taxon>
        <taxon>Basidiomycota</taxon>
        <taxon>Wallemiomycotina</taxon>
        <taxon>Wallemiomycetes</taxon>
        <taxon>Wallemiales</taxon>
        <taxon>Wallemiaceae</taxon>
        <taxon>Wallemia</taxon>
    </lineage>
</organism>
<dbReference type="EMBL" id="SPOF01000005">
    <property type="protein sequence ID" value="TIB16021.1"/>
    <property type="molecule type" value="Genomic_DNA"/>
</dbReference>
<dbReference type="AlphaFoldDB" id="A0A4T0ICA4"/>
<evidence type="ECO:0000313" key="5">
    <source>
        <dbReference type="Proteomes" id="UP000310689"/>
    </source>
</evidence>
<evidence type="ECO:0000256" key="1">
    <source>
        <dbReference type="SAM" id="MobiDB-lite"/>
    </source>
</evidence>
<dbReference type="OrthoDB" id="2120038at2759"/>
<name>A0A4T0ICA4_WALIC</name>